<name>A0A0L6VGX5_9BASI</name>
<protein>
    <submittedName>
        <fullName evidence="3">Uncharacterized protein</fullName>
    </submittedName>
</protein>
<evidence type="ECO:0000256" key="2">
    <source>
        <dbReference type="SAM" id="Phobius"/>
    </source>
</evidence>
<feature type="transmembrane region" description="Helical" evidence="2">
    <location>
        <begin position="316"/>
        <end position="336"/>
    </location>
</feature>
<reference evidence="3 4" key="1">
    <citation type="submission" date="2015-08" db="EMBL/GenBank/DDBJ databases">
        <title>Next Generation Sequencing and Analysis of the Genome of Puccinia sorghi L Schw, the Causal Agent of Maize Common Rust.</title>
        <authorList>
            <person name="Rochi L."/>
            <person name="Burguener G."/>
            <person name="Darino M."/>
            <person name="Turjanski A."/>
            <person name="Kreff E."/>
            <person name="Dieguez M.J."/>
            <person name="Sacco F."/>
        </authorList>
    </citation>
    <scope>NUCLEOTIDE SEQUENCE [LARGE SCALE GENOMIC DNA]</scope>
    <source>
        <strain evidence="3 4">RO10H11247</strain>
    </source>
</reference>
<evidence type="ECO:0000256" key="1">
    <source>
        <dbReference type="SAM" id="MobiDB-lite"/>
    </source>
</evidence>
<keyword evidence="2" id="KW-0812">Transmembrane</keyword>
<keyword evidence="2" id="KW-0472">Membrane</keyword>
<evidence type="ECO:0000313" key="3">
    <source>
        <dbReference type="EMBL" id="KNZ59817.1"/>
    </source>
</evidence>
<feature type="transmembrane region" description="Helical" evidence="2">
    <location>
        <begin position="275"/>
        <end position="296"/>
    </location>
</feature>
<feature type="transmembrane region" description="Helical" evidence="2">
    <location>
        <begin position="162"/>
        <end position="181"/>
    </location>
</feature>
<comment type="caution">
    <text evidence="3">The sequence shown here is derived from an EMBL/GenBank/DDBJ whole genome shotgun (WGS) entry which is preliminary data.</text>
</comment>
<feature type="compositionally biased region" description="Basic and acidic residues" evidence="1">
    <location>
        <begin position="465"/>
        <end position="484"/>
    </location>
</feature>
<proteinExistence type="predicted"/>
<accession>A0A0L6VGX5</accession>
<keyword evidence="2" id="KW-1133">Transmembrane helix</keyword>
<gene>
    <name evidence="3" type="ORF">VP01_1658g2</name>
</gene>
<feature type="region of interest" description="Disordered" evidence="1">
    <location>
        <begin position="442"/>
        <end position="495"/>
    </location>
</feature>
<organism evidence="3 4">
    <name type="scientific">Puccinia sorghi</name>
    <dbReference type="NCBI Taxonomy" id="27349"/>
    <lineage>
        <taxon>Eukaryota</taxon>
        <taxon>Fungi</taxon>
        <taxon>Dikarya</taxon>
        <taxon>Basidiomycota</taxon>
        <taxon>Pucciniomycotina</taxon>
        <taxon>Pucciniomycetes</taxon>
        <taxon>Pucciniales</taxon>
        <taxon>Pucciniaceae</taxon>
        <taxon>Puccinia</taxon>
    </lineage>
</organism>
<dbReference type="Proteomes" id="UP000037035">
    <property type="component" value="Unassembled WGS sequence"/>
</dbReference>
<keyword evidence="4" id="KW-1185">Reference proteome</keyword>
<sequence length="573" mass="65698">MSPVIRCLLIGPGQINKNLMTGDIRLLNLFNSVASYHLVSKKKLSVMGSWVDSHTYRTNHLNFKDLIHLYFSGLEIQTFPSSCNKQYRTQNPRAYLPLPRNSHKILQDLHYREEYTIKNTTPEPENKPLTNPPCTQKWTLQTSKNNWKCANSLRGEKSWRKGMWLILKVLSVGDILLLAVFRSPKEGGKKVISGGEQVAKYLVNPKYGFLIILVNHLHSQVCLSCLRGLLYRRGVLIPQTSSSRNFFKLKTFLNLIKNLQDQQCKNSRSQRDSNLSVKIAFLFIMLVSFLSFSFFLLINSPHFFIFSIFLDWYDSFPLQCFYSLSYLFFLLNFILLHNCKILVRVILSSYMCSEIQSKLRICLAMGNLYGYGKSICMGNTSGYGKFVWLWEICLAMGKEEKGSGGLIQGRCGRCDSCLSEDEEHKKNKQYLKYQKVLNEKEIGEKRNNQKKKKHNPPNPLSEADNLEKQSVKRQQKEIGKDGVRSKLSCESGDQGMHGVHVEQTGTVADSFSAACSWKHAFCSTLSKARVGQNSDIQRLERGWCLIWDLNVGFWMCQGKWHILVKRPAVPSCT</sequence>
<dbReference type="EMBL" id="LAVV01006457">
    <property type="protein sequence ID" value="KNZ59817.1"/>
    <property type="molecule type" value="Genomic_DNA"/>
</dbReference>
<dbReference type="VEuPathDB" id="FungiDB:VP01_1658g2"/>
<dbReference type="AlphaFoldDB" id="A0A0L6VGX5"/>
<evidence type="ECO:0000313" key="4">
    <source>
        <dbReference type="Proteomes" id="UP000037035"/>
    </source>
</evidence>